<protein>
    <submittedName>
        <fullName evidence="11">Type I polyketide synthase</fullName>
    </submittedName>
</protein>
<evidence type="ECO:0000313" key="12">
    <source>
        <dbReference type="Proteomes" id="UP000326553"/>
    </source>
</evidence>
<feature type="region of interest" description="C-terminal hotdog fold" evidence="6">
    <location>
        <begin position="1023"/>
        <end position="1165"/>
    </location>
</feature>
<dbReference type="PROSITE" id="PS00606">
    <property type="entry name" value="KS3_1"/>
    <property type="match status" value="1"/>
</dbReference>
<evidence type="ECO:0000259" key="8">
    <source>
        <dbReference type="PROSITE" id="PS50075"/>
    </source>
</evidence>
<dbReference type="InterPro" id="IPR020841">
    <property type="entry name" value="PKS_Beta-ketoAc_synthase_dom"/>
</dbReference>
<dbReference type="GO" id="GO:0005737">
    <property type="term" value="C:cytoplasm"/>
    <property type="evidence" value="ECO:0007669"/>
    <property type="project" value="TreeGrafter"/>
</dbReference>
<dbReference type="Gene3D" id="1.10.1200.10">
    <property type="entry name" value="ACP-like"/>
    <property type="match status" value="1"/>
</dbReference>
<proteinExistence type="predicted"/>
<sequence>MPPIAIVGMGCRLPGIESVDELWDVLTANADNVTPVPADRFDMSEWHDSTPMTRGRTVSRHGGFLVDPFGFDAAFFGISPVEAHTMDPQQRLLLHVVWEALESAGIRPSQLAGSRGGVFVGQATSEYAETDPRSHDPDVRSMVGSRLRAVTAGRVSYALDLRGPSVVLDTACSSSLVAVHAARQSLLTGESDLCIAAGVNVILSPHDFVAYSQGDMLSPEGRCRFGDARADGFVRSEGVGVVVLKRLDDALRDCDAVHAVLLGSATTNDGAASGLLLHPSVEGQAAMVRDACRSAGVEPSELDYVEAHGTGTRVGDGVELQALAEAAGPGRRADRPLLTGSVKTNLGHAEAAAGMAGLIKSVLMLRHGVIPASLHLEESHPLPAQDDFPVRVVTRNRPLEPAGSRALIGVSSFGLSGTNAHLVLGAHVPEPVPGTPRSATEAEPCLLVLSARTSGSLRRLAEKYAAYLGPSGPGRRIRLADICAAAATRRDAHPHRLWVVGHDHDSVAQRLHALAAGETIADGGTAEAGRSGDKRLVFAFSGQGSQWAGMTRSLYRSSPAFRTALDACDRAVSKELGWSVLERLTSDDTAFPEDVSIVQPVLWAVQVALAAAWRERGVTPDLCIGHSMGEVAAAHVFGALSLGDAAAVICRRSRLMQRVAGQGAMLVVELSAARAREDVEAYEGAVCVAAENSRTTTVLAGDPEALARLRAEWEERGVLCRSVKVNVASHSSQMDPLRDDLLRELAGLSPVPGTTGMVSTVHGCEVKGPELTAVYWMDNLRRPVQFADTVRGVALAAESVFLEVSPHPVVVAPMNDTLGGDHGEVAVASLHAGQDEPTELARAAGRIFALGGRVDWPRWFGGGARHVPSLPTYSWDVVQFRRESADSRATDRPAASRVRHIDLASWSGGSALPEGAPVPPVVHLAAMLETAQEADRTTPFALRDVKLGDVRVPFEAADDTTLQVTVDRHRGQTGEARTVTVRASLHSVPEPVFCARGRIVRAEADDAASLDPDALDAVLARCREYLGAQDLRRLAQRHGYGSDSASDYPFRAVEHLWRRDGEAVARVRLTQPLSRLDWEAGLRPLLAARPGAVSGDDGISYVPVSLDSVRFFAELEPEFWSLADLRSEDGGASLRADVRLIAPDRRVLARFSGIHLRRLARPSRASSPLAHVPALVSALTEQCATSFAGLAKKVAGPIGGDFLTGLLHSVVSPPAARERAQDREPATARTAGPETSVEEVAPLPPDRESAAEALLKHSAALLGMPTSTIDERRSLRDLGLDSLMASQLRQRLRRSLGQEVSAGRLLGPESIAGLAKSLAQHEASSHFRQMSPKGPE</sequence>
<dbReference type="InterPro" id="IPR001227">
    <property type="entry name" value="Ac_transferase_dom_sf"/>
</dbReference>
<evidence type="ECO:0000259" key="9">
    <source>
        <dbReference type="PROSITE" id="PS52004"/>
    </source>
</evidence>
<dbReference type="SMART" id="SM00823">
    <property type="entry name" value="PKS_PP"/>
    <property type="match status" value="1"/>
</dbReference>
<dbReference type="EMBL" id="CP023695">
    <property type="protein sequence ID" value="QEV21945.1"/>
    <property type="molecule type" value="Genomic_DNA"/>
</dbReference>
<dbReference type="InterPro" id="IPR014043">
    <property type="entry name" value="Acyl_transferase_dom"/>
</dbReference>
<feature type="domain" description="PKS/mFAS DH" evidence="10">
    <location>
        <begin position="875"/>
        <end position="1165"/>
    </location>
</feature>
<dbReference type="Pfam" id="PF02801">
    <property type="entry name" value="Ketoacyl-synt_C"/>
    <property type="match status" value="1"/>
</dbReference>
<dbReference type="CDD" id="cd00833">
    <property type="entry name" value="PKS"/>
    <property type="match status" value="1"/>
</dbReference>
<dbReference type="InterPro" id="IPR042104">
    <property type="entry name" value="PKS_dehydratase_sf"/>
</dbReference>
<dbReference type="Pfam" id="PF14765">
    <property type="entry name" value="PS-DH"/>
    <property type="match status" value="1"/>
</dbReference>
<evidence type="ECO:0000256" key="2">
    <source>
        <dbReference type="ARBA" id="ARBA00022553"/>
    </source>
</evidence>
<dbReference type="GO" id="GO:0006633">
    <property type="term" value="P:fatty acid biosynthetic process"/>
    <property type="evidence" value="ECO:0007669"/>
    <property type="project" value="InterPro"/>
</dbReference>
<keyword evidence="4" id="KW-0045">Antibiotic biosynthesis</keyword>
<dbReference type="PROSITE" id="PS50075">
    <property type="entry name" value="CARRIER"/>
    <property type="match status" value="1"/>
</dbReference>
<evidence type="ECO:0000256" key="7">
    <source>
        <dbReference type="SAM" id="MobiDB-lite"/>
    </source>
</evidence>
<evidence type="ECO:0000256" key="1">
    <source>
        <dbReference type="ARBA" id="ARBA00022450"/>
    </source>
</evidence>
<feature type="region of interest" description="Disordered" evidence="7">
    <location>
        <begin position="1316"/>
        <end position="1336"/>
    </location>
</feature>
<dbReference type="Pfam" id="PF00550">
    <property type="entry name" value="PP-binding"/>
    <property type="match status" value="1"/>
</dbReference>
<dbReference type="SUPFAM" id="SSF52151">
    <property type="entry name" value="FabD/lysophospholipase-like"/>
    <property type="match status" value="1"/>
</dbReference>
<dbReference type="PANTHER" id="PTHR43775">
    <property type="entry name" value="FATTY ACID SYNTHASE"/>
    <property type="match status" value="1"/>
</dbReference>
<dbReference type="InterPro" id="IPR014030">
    <property type="entry name" value="Ketoacyl_synth_N"/>
</dbReference>
<dbReference type="InterPro" id="IPR016039">
    <property type="entry name" value="Thiolase-like"/>
</dbReference>
<keyword evidence="2" id="KW-0597">Phosphoprotein</keyword>
<dbReference type="GO" id="GO:0004312">
    <property type="term" value="F:fatty acid synthase activity"/>
    <property type="evidence" value="ECO:0007669"/>
    <property type="project" value="TreeGrafter"/>
</dbReference>
<keyword evidence="3" id="KW-0808">Transferase</keyword>
<evidence type="ECO:0000313" key="11">
    <source>
        <dbReference type="EMBL" id="QEV21945.1"/>
    </source>
</evidence>
<dbReference type="KEGG" id="salw:CP975_34495"/>
<dbReference type="InterPro" id="IPR049900">
    <property type="entry name" value="PKS_mFAS_DH"/>
</dbReference>
<dbReference type="InterPro" id="IPR049551">
    <property type="entry name" value="PKS_DH_C"/>
</dbReference>
<dbReference type="InterPro" id="IPR018201">
    <property type="entry name" value="Ketoacyl_synth_AS"/>
</dbReference>
<dbReference type="SUPFAM" id="SSF53901">
    <property type="entry name" value="Thiolase-like"/>
    <property type="match status" value="1"/>
</dbReference>
<evidence type="ECO:0000256" key="5">
    <source>
        <dbReference type="ARBA" id="ARBA00023315"/>
    </source>
</evidence>
<feature type="domain" description="Ketosynthase family 3 (KS3)" evidence="9">
    <location>
        <begin position="1"/>
        <end position="426"/>
    </location>
</feature>
<dbReference type="Gene3D" id="3.40.366.10">
    <property type="entry name" value="Malonyl-Coenzyme A Acyl Carrier Protein, domain 2"/>
    <property type="match status" value="1"/>
</dbReference>
<dbReference type="InterPro" id="IPR020806">
    <property type="entry name" value="PKS_PP-bd"/>
</dbReference>
<keyword evidence="12" id="KW-1185">Reference proteome</keyword>
<dbReference type="GO" id="GO:0004315">
    <property type="term" value="F:3-oxoacyl-[acyl-carrier-protein] synthase activity"/>
    <property type="evidence" value="ECO:0007669"/>
    <property type="project" value="InterPro"/>
</dbReference>
<feature type="region of interest" description="Disordered" evidence="7">
    <location>
        <begin position="1214"/>
        <end position="1244"/>
    </location>
</feature>
<dbReference type="InterPro" id="IPR050091">
    <property type="entry name" value="PKS_NRPS_Biosynth_Enz"/>
</dbReference>
<organism evidence="11 12">
    <name type="scientific">Streptomyces alboniger</name>
    <dbReference type="NCBI Taxonomy" id="132473"/>
    <lineage>
        <taxon>Bacteria</taxon>
        <taxon>Bacillati</taxon>
        <taxon>Actinomycetota</taxon>
        <taxon>Actinomycetes</taxon>
        <taxon>Kitasatosporales</taxon>
        <taxon>Streptomycetaceae</taxon>
        <taxon>Streptomyces</taxon>
        <taxon>Streptomyces aurantiacus group</taxon>
    </lineage>
</organism>
<keyword evidence="5" id="KW-0012">Acyltransferase</keyword>
<dbReference type="PANTHER" id="PTHR43775:SF37">
    <property type="entry name" value="SI:DKEY-61P9.11"/>
    <property type="match status" value="1"/>
</dbReference>
<evidence type="ECO:0000256" key="4">
    <source>
        <dbReference type="ARBA" id="ARBA00023194"/>
    </source>
</evidence>
<evidence type="ECO:0000259" key="10">
    <source>
        <dbReference type="PROSITE" id="PS52019"/>
    </source>
</evidence>
<keyword evidence="1" id="KW-0596">Phosphopantetheine</keyword>
<reference evidence="11 12" key="1">
    <citation type="submission" date="2017-09" db="EMBL/GenBank/DDBJ databases">
        <authorList>
            <person name="Lee N."/>
            <person name="Cho B.-K."/>
        </authorList>
    </citation>
    <scope>NUCLEOTIDE SEQUENCE [LARGE SCALE GENOMIC DNA]</scope>
    <source>
        <strain evidence="11 12">ATCC 12461</strain>
    </source>
</reference>
<dbReference type="InterPro" id="IPR014031">
    <property type="entry name" value="Ketoacyl_synth_C"/>
</dbReference>
<dbReference type="SUPFAM" id="SSF55048">
    <property type="entry name" value="Probable ACP-binding domain of malonyl-CoA ACP transacylase"/>
    <property type="match status" value="1"/>
</dbReference>
<dbReference type="InterPro" id="IPR016035">
    <property type="entry name" value="Acyl_Trfase/lysoPLipase"/>
</dbReference>
<feature type="compositionally biased region" description="Basic and acidic residues" evidence="7">
    <location>
        <begin position="1216"/>
        <end position="1226"/>
    </location>
</feature>
<dbReference type="Pfam" id="PF16197">
    <property type="entry name" value="KAsynt_C_assoc"/>
    <property type="match status" value="1"/>
</dbReference>
<dbReference type="GO" id="GO:0017000">
    <property type="term" value="P:antibiotic biosynthetic process"/>
    <property type="evidence" value="ECO:0007669"/>
    <property type="project" value="UniProtKB-KW"/>
</dbReference>
<evidence type="ECO:0000256" key="3">
    <source>
        <dbReference type="ARBA" id="ARBA00022679"/>
    </source>
</evidence>
<gene>
    <name evidence="11" type="ORF">CP975_34495</name>
</gene>
<accession>A0A5J6HZB6</accession>
<feature type="region of interest" description="N-terminal hotdog fold" evidence="6">
    <location>
        <begin position="875"/>
        <end position="1006"/>
    </location>
</feature>
<dbReference type="PROSITE" id="PS52019">
    <property type="entry name" value="PKS_MFAS_DH"/>
    <property type="match status" value="1"/>
</dbReference>
<dbReference type="Pfam" id="PF00698">
    <property type="entry name" value="Acyl_transf_1"/>
    <property type="match status" value="1"/>
</dbReference>
<feature type="domain" description="Carrier" evidence="8">
    <location>
        <begin position="1245"/>
        <end position="1322"/>
    </location>
</feature>
<evidence type="ECO:0000256" key="6">
    <source>
        <dbReference type="PROSITE-ProRule" id="PRU01363"/>
    </source>
</evidence>
<dbReference type="GO" id="GO:0071770">
    <property type="term" value="P:DIM/DIP cell wall layer assembly"/>
    <property type="evidence" value="ECO:0007669"/>
    <property type="project" value="TreeGrafter"/>
</dbReference>
<dbReference type="InterPro" id="IPR032821">
    <property type="entry name" value="PKS_assoc"/>
</dbReference>
<dbReference type="InterPro" id="IPR009081">
    <property type="entry name" value="PP-bd_ACP"/>
</dbReference>
<dbReference type="SUPFAM" id="SSF47336">
    <property type="entry name" value="ACP-like"/>
    <property type="match status" value="1"/>
</dbReference>
<name>A0A5J6HZB6_STRAD</name>
<dbReference type="Gene3D" id="3.40.47.10">
    <property type="match status" value="1"/>
</dbReference>
<dbReference type="Proteomes" id="UP000326553">
    <property type="component" value="Chromosome"/>
</dbReference>
<dbReference type="GO" id="GO:0005886">
    <property type="term" value="C:plasma membrane"/>
    <property type="evidence" value="ECO:0007669"/>
    <property type="project" value="TreeGrafter"/>
</dbReference>
<dbReference type="SMART" id="SM00827">
    <property type="entry name" value="PKS_AT"/>
    <property type="match status" value="1"/>
</dbReference>
<dbReference type="PROSITE" id="PS52004">
    <property type="entry name" value="KS3_2"/>
    <property type="match status" value="1"/>
</dbReference>
<dbReference type="InterPro" id="IPR036736">
    <property type="entry name" value="ACP-like_sf"/>
</dbReference>
<dbReference type="SMART" id="SM00825">
    <property type="entry name" value="PKS_KS"/>
    <property type="match status" value="1"/>
</dbReference>
<dbReference type="Pfam" id="PF00109">
    <property type="entry name" value="ketoacyl-synt"/>
    <property type="match status" value="1"/>
</dbReference>
<dbReference type="Gene3D" id="3.10.129.110">
    <property type="entry name" value="Polyketide synthase dehydratase"/>
    <property type="match status" value="1"/>
</dbReference>
<dbReference type="GO" id="GO:0031177">
    <property type="term" value="F:phosphopantetheine binding"/>
    <property type="evidence" value="ECO:0007669"/>
    <property type="project" value="InterPro"/>
</dbReference>
<dbReference type="InterPro" id="IPR016036">
    <property type="entry name" value="Malonyl_transacylase_ACP-bd"/>
</dbReference>
<dbReference type="Gene3D" id="3.30.70.3290">
    <property type="match status" value="1"/>
</dbReference>
<comment type="caution">
    <text evidence="6">Lacks conserved residue(s) required for the propagation of feature annotation.</text>
</comment>